<dbReference type="Proteomes" id="UP001610432">
    <property type="component" value="Unassembled WGS sequence"/>
</dbReference>
<name>A0ABR4M6Q6_9EURO</name>
<organism evidence="2 3">
    <name type="scientific">Aspergillus lucknowensis</name>
    <dbReference type="NCBI Taxonomy" id="176173"/>
    <lineage>
        <taxon>Eukaryota</taxon>
        <taxon>Fungi</taxon>
        <taxon>Dikarya</taxon>
        <taxon>Ascomycota</taxon>
        <taxon>Pezizomycotina</taxon>
        <taxon>Eurotiomycetes</taxon>
        <taxon>Eurotiomycetidae</taxon>
        <taxon>Eurotiales</taxon>
        <taxon>Aspergillaceae</taxon>
        <taxon>Aspergillus</taxon>
        <taxon>Aspergillus subgen. Nidulantes</taxon>
    </lineage>
</organism>
<dbReference type="PANTHER" id="PTHR36091">
    <property type="entry name" value="ALTERED INHERITANCE OF MITOCHONDRIA PROTEIN 9, MITOCHONDRIAL"/>
    <property type="match status" value="1"/>
</dbReference>
<evidence type="ECO:0000256" key="1">
    <source>
        <dbReference type="SAM" id="MobiDB-lite"/>
    </source>
</evidence>
<proteinExistence type="predicted"/>
<sequence>MFNTRSRILKDAILAPKSISRNISLTSHGTALESQYKSQSLLHSHDARSFSNTRPDGPVNEKRDVSKRYAKFDLEALRAVVSSLPSVSSPISSIDKLEGGFNRALLMTAENGKEIIAKIPCPRVVPAEYSTASEAASTPTRIVGIIDWQFSSILPAFMQVQWPGREDKTLLSKCYEAALAMNHLDSYSTVADVHPVIPHFLSSTKNTWKHGILALRDSLIRIFKNWHQIRPKELRPYQITKDKLLTHRRELSWHRDRHELKEYTQVLLQTDDDGWISPQFDFDRVLFQLYLREESEEVPKEEARRLWFYIEGV</sequence>
<keyword evidence="3" id="KW-1185">Reference proteome</keyword>
<reference evidence="2 3" key="1">
    <citation type="submission" date="2024-07" db="EMBL/GenBank/DDBJ databases">
        <title>Section-level genome sequencing and comparative genomics of Aspergillus sections Usti and Cavernicolus.</title>
        <authorList>
            <consortium name="Lawrence Berkeley National Laboratory"/>
            <person name="Nybo J.L."/>
            <person name="Vesth T.C."/>
            <person name="Theobald S."/>
            <person name="Frisvad J.C."/>
            <person name="Larsen T.O."/>
            <person name="Kjaerboelling I."/>
            <person name="Rothschild-Mancinelli K."/>
            <person name="Lyhne E.K."/>
            <person name="Kogle M.E."/>
            <person name="Barry K."/>
            <person name="Clum A."/>
            <person name="Na H."/>
            <person name="Ledsgaard L."/>
            <person name="Lin J."/>
            <person name="Lipzen A."/>
            <person name="Kuo A."/>
            <person name="Riley R."/>
            <person name="Mondo S."/>
            <person name="Labutti K."/>
            <person name="Haridas S."/>
            <person name="Pangalinan J."/>
            <person name="Salamov A.A."/>
            <person name="Simmons B.A."/>
            <person name="Magnuson J.K."/>
            <person name="Chen J."/>
            <person name="Drula E."/>
            <person name="Henrissat B."/>
            <person name="Wiebenga A."/>
            <person name="Lubbers R.J."/>
            <person name="Gomes A.C."/>
            <person name="Macurrencykelacurrency M.R."/>
            <person name="Stajich J."/>
            <person name="Grigoriev I.V."/>
            <person name="Mortensen U.H."/>
            <person name="De Vries R.P."/>
            <person name="Baker S.E."/>
            <person name="Andersen M.R."/>
        </authorList>
    </citation>
    <scope>NUCLEOTIDE SEQUENCE [LARGE SCALE GENOMIC DNA]</scope>
    <source>
        <strain evidence="2 3">CBS 449.75</strain>
    </source>
</reference>
<evidence type="ECO:0008006" key="4">
    <source>
        <dbReference type="Google" id="ProtNLM"/>
    </source>
</evidence>
<dbReference type="RefSeq" id="XP_070891253.1">
    <property type="nucleotide sequence ID" value="XM_071030702.1"/>
</dbReference>
<evidence type="ECO:0000313" key="3">
    <source>
        <dbReference type="Proteomes" id="UP001610432"/>
    </source>
</evidence>
<feature type="region of interest" description="Disordered" evidence="1">
    <location>
        <begin position="43"/>
        <end position="62"/>
    </location>
</feature>
<comment type="caution">
    <text evidence="2">The sequence shown here is derived from an EMBL/GenBank/DDBJ whole genome shotgun (WGS) entry which is preliminary data.</text>
</comment>
<dbReference type="GeneID" id="98145774"/>
<accession>A0ABR4M6Q6</accession>
<dbReference type="InterPro" id="IPR051035">
    <property type="entry name" value="Mito_inheritance_9"/>
</dbReference>
<evidence type="ECO:0000313" key="2">
    <source>
        <dbReference type="EMBL" id="KAL2872274.1"/>
    </source>
</evidence>
<gene>
    <name evidence="2" type="ORF">BJX67DRAFT_368997</name>
</gene>
<dbReference type="EMBL" id="JBFXLQ010000001">
    <property type="protein sequence ID" value="KAL2872274.1"/>
    <property type="molecule type" value="Genomic_DNA"/>
</dbReference>
<protein>
    <recommendedName>
        <fullName evidence="4">Aminoglycoside phosphotransferase domain-containing protein</fullName>
    </recommendedName>
</protein>
<dbReference type="PANTHER" id="PTHR36091:SF1">
    <property type="entry name" value="ALTERED INHERITANCE OF MITOCHONDRIA PROTEIN 9, MITOCHONDRIAL"/>
    <property type="match status" value="1"/>
</dbReference>